<evidence type="ECO:0000313" key="13">
    <source>
        <dbReference type="Proteomes" id="UP000178577"/>
    </source>
</evidence>
<feature type="transmembrane region" description="Helical" evidence="11">
    <location>
        <begin position="60"/>
        <end position="79"/>
    </location>
</feature>
<keyword evidence="6" id="KW-0133">Cell shape</keyword>
<dbReference type="GO" id="GO:0051301">
    <property type="term" value="P:cell division"/>
    <property type="evidence" value="ECO:0007669"/>
    <property type="project" value="InterPro"/>
</dbReference>
<dbReference type="PANTHER" id="PTHR30474">
    <property type="entry name" value="CELL CYCLE PROTEIN"/>
    <property type="match status" value="1"/>
</dbReference>
<sequence>MRKSPDYSLILIILALGAISLLILYSLNKNLALNQLFFWVIGLSVLAAVSFFNSQNWQNIAVPFYILVLFLLISLFFIAEPVRGSIRWIDLGFFRFQPSEIAKVVSILILSSYFQKKSASQFKYLLGGFLLILPFFVLVFFQPDIGNSLLFLVIFLGIAVVSGLKIRTLFFLFILFLILSLTIFRFLAPYQKERLYSFINPTADPLGTGYSLIQSKIAVGSGQFLGRGLGRGTQSQLEFLPETESDFIFASVAEQLGFLGAGVVIMLYSLLFVKLISLSKNTDRFAQLILSGSITYLFFQFAINIGMNLGLLPVTGITLPFFSYGGSSLISILFLIGVIQSFKKTPTFMSEMN</sequence>
<reference evidence="12 13" key="1">
    <citation type="journal article" date="2016" name="Nat. Commun.">
        <title>Thousands of microbial genomes shed light on interconnected biogeochemical processes in an aquifer system.</title>
        <authorList>
            <person name="Anantharaman K."/>
            <person name="Brown C.T."/>
            <person name="Hug L.A."/>
            <person name="Sharon I."/>
            <person name="Castelle C.J."/>
            <person name="Probst A.J."/>
            <person name="Thomas B.C."/>
            <person name="Singh A."/>
            <person name="Wilkins M.J."/>
            <person name="Karaoz U."/>
            <person name="Brodie E.L."/>
            <person name="Williams K.H."/>
            <person name="Hubbard S.S."/>
            <person name="Banfield J.F."/>
        </authorList>
    </citation>
    <scope>NUCLEOTIDE SEQUENCE [LARGE SCALE GENOMIC DNA]</scope>
</reference>
<dbReference type="InterPro" id="IPR011923">
    <property type="entry name" value="RodA/MrdB"/>
</dbReference>
<feature type="transmembrane region" description="Helical" evidence="11">
    <location>
        <begin position="285"/>
        <end position="309"/>
    </location>
</feature>
<dbReference type="Pfam" id="PF01098">
    <property type="entry name" value="FTSW_RODA_SPOVE"/>
    <property type="match status" value="1"/>
</dbReference>
<keyword evidence="4" id="KW-0808">Transferase</keyword>
<protein>
    <submittedName>
        <fullName evidence="12">Rod shape-determining protein RodA</fullName>
    </submittedName>
</protein>
<dbReference type="NCBIfam" id="TIGR02210">
    <property type="entry name" value="rodA_shape"/>
    <property type="match status" value="1"/>
</dbReference>
<feature type="transmembrane region" description="Helical" evidence="11">
    <location>
        <begin position="147"/>
        <end position="164"/>
    </location>
</feature>
<feature type="transmembrane region" description="Helical" evidence="11">
    <location>
        <begin position="122"/>
        <end position="141"/>
    </location>
</feature>
<keyword evidence="3" id="KW-0328">Glycosyltransferase</keyword>
<feature type="transmembrane region" description="Helical" evidence="11">
    <location>
        <begin position="7"/>
        <end position="27"/>
    </location>
</feature>
<evidence type="ECO:0000313" key="12">
    <source>
        <dbReference type="EMBL" id="OGD89451.1"/>
    </source>
</evidence>
<dbReference type="GO" id="GO:0015648">
    <property type="term" value="F:lipid-linked peptidoglycan transporter activity"/>
    <property type="evidence" value="ECO:0007669"/>
    <property type="project" value="TreeGrafter"/>
</dbReference>
<evidence type="ECO:0000256" key="9">
    <source>
        <dbReference type="ARBA" id="ARBA00023136"/>
    </source>
</evidence>
<comment type="subcellular location">
    <subcellularLocation>
        <location evidence="1">Membrane</location>
        <topology evidence="1">Multi-pass membrane protein</topology>
    </subcellularLocation>
</comment>
<keyword evidence="5 11" id="KW-0812">Transmembrane</keyword>
<evidence type="ECO:0000256" key="11">
    <source>
        <dbReference type="SAM" id="Phobius"/>
    </source>
</evidence>
<dbReference type="GO" id="GO:0016757">
    <property type="term" value="F:glycosyltransferase activity"/>
    <property type="evidence" value="ECO:0007669"/>
    <property type="project" value="UniProtKB-KW"/>
</dbReference>
<evidence type="ECO:0000256" key="2">
    <source>
        <dbReference type="ARBA" id="ARBA00022475"/>
    </source>
</evidence>
<keyword evidence="2" id="KW-1003">Cell membrane</keyword>
<dbReference type="PANTHER" id="PTHR30474:SF1">
    <property type="entry name" value="PEPTIDOGLYCAN GLYCOSYLTRANSFERASE MRDB"/>
    <property type="match status" value="1"/>
</dbReference>
<keyword evidence="8 11" id="KW-1133">Transmembrane helix</keyword>
<feature type="transmembrane region" description="Helical" evidence="11">
    <location>
        <begin position="33"/>
        <end position="53"/>
    </location>
</feature>
<evidence type="ECO:0000256" key="8">
    <source>
        <dbReference type="ARBA" id="ARBA00022989"/>
    </source>
</evidence>
<dbReference type="GO" id="GO:0032153">
    <property type="term" value="C:cell division site"/>
    <property type="evidence" value="ECO:0007669"/>
    <property type="project" value="TreeGrafter"/>
</dbReference>
<accession>A0A1F5GC59</accession>
<dbReference type="PROSITE" id="PS00428">
    <property type="entry name" value="FTSW_RODA_SPOVE"/>
    <property type="match status" value="1"/>
</dbReference>
<organism evidence="12 13">
    <name type="scientific">Candidatus Curtissbacteria bacterium RIFCSPHIGHO2_01_FULL_40_12</name>
    <dbReference type="NCBI Taxonomy" id="1797710"/>
    <lineage>
        <taxon>Bacteria</taxon>
        <taxon>Candidatus Curtissiibacteriota</taxon>
    </lineage>
</organism>
<dbReference type="GO" id="GO:0009252">
    <property type="term" value="P:peptidoglycan biosynthetic process"/>
    <property type="evidence" value="ECO:0007669"/>
    <property type="project" value="UniProtKB-KW"/>
</dbReference>
<dbReference type="GO" id="GO:0008360">
    <property type="term" value="P:regulation of cell shape"/>
    <property type="evidence" value="ECO:0007669"/>
    <property type="project" value="UniProtKB-KW"/>
</dbReference>
<feature type="transmembrane region" description="Helical" evidence="11">
    <location>
        <begin position="91"/>
        <end position="110"/>
    </location>
</feature>
<dbReference type="GO" id="GO:0071555">
    <property type="term" value="P:cell wall organization"/>
    <property type="evidence" value="ECO:0007669"/>
    <property type="project" value="UniProtKB-KW"/>
</dbReference>
<dbReference type="EMBL" id="MFAY01000009">
    <property type="protein sequence ID" value="OGD89451.1"/>
    <property type="molecule type" value="Genomic_DNA"/>
</dbReference>
<evidence type="ECO:0000256" key="6">
    <source>
        <dbReference type="ARBA" id="ARBA00022960"/>
    </source>
</evidence>
<keyword evidence="7" id="KW-0573">Peptidoglycan synthesis</keyword>
<evidence type="ECO:0000256" key="1">
    <source>
        <dbReference type="ARBA" id="ARBA00004141"/>
    </source>
</evidence>
<feature type="transmembrane region" description="Helical" evidence="11">
    <location>
        <begin position="169"/>
        <end position="188"/>
    </location>
</feature>
<evidence type="ECO:0000256" key="4">
    <source>
        <dbReference type="ARBA" id="ARBA00022679"/>
    </source>
</evidence>
<evidence type="ECO:0000256" key="3">
    <source>
        <dbReference type="ARBA" id="ARBA00022676"/>
    </source>
</evidence>
<dbReference type="InterPro" id="IPR001182">
    <property type="entry name" value="FtsW/RodA"/>
</dbReference>
<keyword evidence="10" id="KW-0961">Cell wall biogenesis/degradation</keyword>
<evidence type="ECO:0000256" key="5">
    <source>
        <dbReference type="ARBA" id="ARBA00022692"/>
    </source>
</evidence>
<proteinExistence type="predicted"/>
<evidence type="ECO:0000256" key="10">
    <source>
        <dbReference type="ARBA" id="ARBA00023316"/>
    </source>
</evidence>
<comment type="caution">
    <text evidence="12">The sequence shown here is derived from an EMBL/GenBank/DDBJ whole genome shotgun (WGS) entry which is preliminary data.</text>
</comment>
<dbReference type="AlphaFoldDB" id="A0A1F5GC59"/>
<dbReference type="Proteomes" id="UP000178577">
    <property type="component" value="Unassembled WGS sequence"/>
</dbReference>
<dbReference type="GO" id="GO:0005886">
    <property type="term" value="C:plasma membrane"/>
    <property type="evidence" value="ECO:0007669"/>
    <property type="project" value="TreeGrafter"/>
</dbReference>
<evidence type="ECO:0000256" key="7">
    <source>
        <dbReference type="ARBA" id="ARBA00022984"/>
    </source>
</evidence>
<dbReference type="InterPro" id="IPR018365">
    <property type="entry name" value="Cell_cycle_FtsW-rel_CS"/>
</dbReference>
<keyword evidence="9 11" id="KW-0472">Membrane</keyword>
<feature type="transmembrane region" description="Helical" evidence="11">
    <location>
        <begin position="247"/>
        <end position="273"/>
    </location>
</feature>
<gene>
    <name evidence="12" type="ORF">A2693_00985</name>
</gene>
<name>A0A1F5GC59_9BACT</name>
<feature type="transmembrane region" description="Helical" evidence="11">
    <location>
        <begin position="321"/>
        <end position="342"/>
    </location>
</feature>